<accession>A0A150Q8Y9</accession>
<name>A0A150Q8Y9_SORCE</name>
<organism evidence="2 3">
    <name type="scientific">Sorangium cellulosum</name>
    <name type="common">Polyangium cellulosum</name>
    <dbReference type="NCBI Taxonomy" id="56"/>
    <lineage>
        <taxon>Bacteria</taxon>
        <taxon>Pseudomonadati</taxon>
        <taxon>Myxococcota</taxon>
        <taxon>Polyangia</taxon>
        <taxon>Polyangiales</taxon>
        <taxon>Polyangiaceae</taxon>
        <taxon>Sorangium</taxon>
    </lineage>
</organism>
<evidence type="ECO:0000313" key="3">
    <source>
        <dbReference type="Proteomes" id="UP000075260"/>
    </source>
</evidence>
<feature type="compositionally biased region" description="Low complexity" evidence="1">
    <location>
        <begin position="80"/>
        <end position="91"/>
    </location>
</feature>
<evidence type="ECO:0000256" key="1">
    <source>
        <dbReference type="SAM" id="MobiDB-lite"/>
    </source>
</evidence>
<sequence length="187" mass="19292">MVTGAPAPSGLHALPAAGPSAITSGFSPAANVDPNKPGDDQASTPEDMLAGYNPASDSVGKAADPRPQTVEIEEAPEPPSESAPDPEASTPIEQVTWIVDKAPQARHAPAALDGAVPLPPPIDALVRTLVEKSVAWSSPRTQADKREAIALVTELLQQLGMDAKVVDRGEQGDDGPDDEHSACTCVR</sequence>
<feature type="region of interest" description="Disordered" evidence="1">
    <location>
        <begin position="166"/>
        <end position="187"/>
    </location>
</feature>
<evidence type="ECO:0000313" key="2">
    <source>
        <dbReference type="EMBL" id="KYF64421.1"/>
    </source>
</evidence>
<dbReference type="EMBL" id="JEMA01000914">
    <property type="protein sequence ID" value="KYF64421.1"/>
    <property type="molecule type" value="Genomic_DNA"/>
</dbReference>
<dbReference type="AlphaFoldDB" id="A0A150Q8Y9"/>
<dbReference type="Proteomes" id="UP000075260">
    <property type="component" value="Unassembled WGS sequence"/>
</dbReference>
<proteinExistence type="predicted"/>
<reference evidence="2 3" key="1">
    <citation type="submission" date="2014-02" db="EMBL/GenBank/DDBJ databases">
        <title>The small core and large imbalanced accessory genome model reveals a collaborative survival strategy of Sorangium cellulosum strains in nature.</title>
        <authorList>
            <person name="Han K."/>
            <person name="Peng R."/>
            <person name="Blom J."/>
            <person name="Li Y.-Z."/>
        </authorList>
    </citation>
    <scope>NUCLEOTIDE SEQUENCE [LARGE SCALE GENOMIC DNA]</scope>
    <source>
        <strain evidence="2 3">So0008-312</strain>
    </source>
</reference>
<dbReference type="OrthoDB" id="10019739at2"/>
<protein>
    <submittedName>
        <fullName evidence="2">Uncharacterized protein</fullName>
    </submittedName>
</protein>
<gene>
    <name evidence="2" type="ORF">BE15_14915</name>
</gene>
<feature type="region of interest" description="Disordered" evidence="1">
    <location>
        <begin position="1"/>
        <end position="93"/>
    </location>
</feature>
<comment type="caution">
    <text evidence="2">The sequence shown here is derived from an EMBL/GenBank/DDBJ whole genome shotgun (WGS) entry which is preliminary data.</text>
</comment>